<dbReference type="EMBL" id="CP042905">
    <property type="protein sequence ID" value="QEE15811.1"/>
    <property type="molecule type" value="Genomic_DNA"/>
</dbReference>
<dbReference type="AlphaFoldDB" id="A0A5B9D9X0"/>
<dbReference type="SUPFAM" id="SSF103481">
    <property type="entry name" value="Multidrug resistance efflux transporter EmrE"/>
    <property type="match status" value="2"/>
</dbReference>
<dbReference type="PANTHER" id="PTHR22911">
    <property type="entry name" value="ACYL-MALONYL CONDENSING ENZYME-RELATED"/>
    <property type="match status" value="1"/>
</dbReference>
<evidence type="ECO:0000313" key="3">
    <source>
        <dbReference type="EMBL" id="QEE15811.1"/>
    </source>
</evidence>
<evidence type="ECO:0000259" key="2">
    <source>
        <dbReference type="Pfam" id="PF00892"/>
    </source>
</evidence>
<feature type="transmembrane region" description="Helical" evidence="1">
    <location>
        <begin position="103"/>
        <end position="122"/>
    </location>
</feature>
<name>A0A5B9D9X0_9ARCH</name>
<feature type="transmembrane region" description="Helical" evidence="1">
    <location>
        <begin position="159"/>
        <end position="175"/>
    </location>
</feature>
<feature type="transmembrane region" description="Helical" evidence="1">
    <location>
        <begin position="221"/>
        <end position="240"/>
    </location>
</feature>
<feature type="transmembrane region" description="Helical" evidence="1">
    <location>
        <begin position="308"/>
        <end position="328"/>
    </location>
</feature>
<evidence type="ECO:0000256" key="1">
    <source>
        <dbReference type="SAM" id="Phobius"/>
    </source>
</evidence>
<reference evidence="3 4" key="1">
    <citation type="journal article" date="2020" name="Nature">
        <title>Isolation of an archaeon at the prokaryote-eukaryote interface.</title>
        <authorList>
            <person name="Imachi H."/>
            <person name="Nobu M.K."/>
            <person name="Nakahara N."/>
            <person name="Morono Y."/>
            <person name="Ogawara M."/>
            <person name="Takaki Y."/>
            <person name="Takano Y."/>
            <person name="Uematsu K."/>
            <person name="Ikuta T."/>
            <person name="Ito M."/>
            <person name="Matsui Y."/>
            <person name="Miyazaki M."/>
            <person name="Murata K."/>
            <person name="Saito Y."/>
            <person name="Sakai S."/>
            <person name="Song C."/>
            <person name="Tasumi E."/>
            <person name="Yamanaka Y."/>
            <person name="Yamaguchi T."/>
            <person name="Kamagata Y."/>
            <person name="Tamaki H."/>
            <person name="Takai K."/>
        </authorList>
    </citation>
    <scope>NUCLEOTIDE SEQUENCE [LARGE SCALE GENOMIC DNA]</scope>
    <source>
        <strain evidence="3 4">MK-D1</strain>
    </source>
</reference>
<keyword evidence="1" id="KW-0812">Transmembrane</keyword>
<feature type="transmembrane region" description="Helical" evidence="1">
    <location>
        <begin position="246"/>
        <end position="267"/>
    </location>
</feature>
<feature type="transmembrane region" description="Helical" evidence="1">
    <location>
        <begin position="128"/>
        <end position="152"/>
    </location>
</feature>
<dbReference type="GO" id="GO:0016020">
    <property type="term" value="C:membrane"/>
    <property type="evidence" value="ECO:0007669"/>
    <property type="project" value="InterPro"/>
</dbReference>
<accession>A0A5B9D9X0</accession>
<protein>
    <submittedName>
        <fullName evidence="3">DMT family transporter</fullName>
    </submittedName>
</protein>
<dbReference type="Proteomes" id="UP000321408">
    <property type="component" value="Chromosome"/>
</dbReference>
<keyword evidence="4" id="KW-1185">Reference proteome</keyword>
<feature type="domain" description="EamA" evidence="2">
    <location>
        <begin position="28"/>
        <end position="174"/>
    </location>
</feature>
<sequence length="351" mass="40118">MNQKICKEKRETKLSSQYIAQYKNSSRGLIFALIVLIGNGLHPIINNLRPEEFISTIFVLQMSLWEFFCAFIVLLLQKRNKKEKSKSPISKNSSQICFSKKNIIFRMLIVGLLFSIATYGYVEGLKEAGSISGSIALKISPIYAIIIGFLFLGERLNGKPILITIFMLLGIYYLGTNGTFLIDQFSIGFAILLVVPFLWTIAHALTKPLLENKILVPNQVIFIRTGIISFSFLIINLFIYDWSELLLSFINPSFLLFSFLMGFTYFFMHYSWYSSIIIIDLSFASALVTPSPAITTLIALLLEMEDFHYYQLIGMIWAFIGLYGLIIVNKNPKKKEKEKKEKNEIKVNNLI</sequence>
<proteinExistence type="predicted"/>
<dbReference type="RefSeq" id="WP_147662710.1">
    <property type="nucleotide sequence ID" value="NZ_CP042905.2"/>
</dbReference>
<organism evidence="3 4">
    <name type="scientific">Promethearchaeum syntrophicum</name>
    <dbReference type="NCBI Taxonomy" id="2594042"/>
    <lineage>
        <taxon>Archaea</taxon>
        <taxon>Promethearchaeati</taxon>
        <taxon>Promethearchaeota</taxon>
        <taxon>Promethearchaeia</taxon>
        <taxon>Promethearchaeales</taxon>
        <taxon>Promethearchaeaceae</taxon>
        <taxon>Promethearchaeum</taxon>
    </lineage>
</organism>
<dbReference type="KEGG" id="psyt:DSAG12_01638"/>
<reference evidence="3 4" key="2">
    <citation type="journal article" date="2024" name="Int. J. Syst. Evol. Microbiol.">
        <title>Promethearchaeum syntrophicum gen. nov., sp. nov., an anaerobic, obligately syntrophic archaeon, the first isolate of the lineage 'Asgard' archaea, and proposal of the new archaeal phylum Promethearchaeota phyl. nov. and kingdom Promethearchaeati regn. nov.</title>
        <authorList>
            <person name="Imachi H."/>
            <person name="Nobu M.K."/>
            <person name="Kato S."/>
            <person name="Takaki Y."/>
            <person name="Miyazaki M."/>
            <person name="Miyata M."/>
            <person name="Ogawara M."/>
            <person name="Saito Y."/>
            <person name="Sakai S."/>
            <person name="Tahara Y.O."/>
            <person name="Takano Y."/>
            <person name="Tasumi E."/>
            <person name="Uematsu K."/>
            <person name="Yoshimura T."/>
            <person name="Itoh T."/>
            <person name="Ohkuma M."/>
            <person name="Takai K."/>
        </authorList>
    </citation>
    <scope>NUCLEOTIDE SEQUENCE [LARGE SCALE GENOMIC DNA]</scope>
    <source>
        <strain evidence="3 4">MK-D1</strain>
    </source>
</reference>
<feature type="transmembrane region" description="Helical" evidence="1">
    <location>
        <begin position="57"/>
        <end position="76"/>
    </location>
</feature>
<keyword evidence="1" id="KW-1133">Transmembrane helix</keyword>
<evidence type="ECO:0000313" key="4">
    <source>
        <dbReference type="Proteomes" id="UP000321408"/>
    </source>
</evidence>
<keyword evidence="1" id="KW-0472">Membrane</keyword>
<feature type="transmembrane region" description="Helical" evidence="1">
    <location>
        <begin position="28"/>
        <end position="45"/>
    </location>
</feature>
<dbReference type="InterPro" id="IPR000620">
    <property type="entry name" value="EamA_dom"/>
</dbReference>
<gene>
    <name evidence="3" type="ORF">DSAG12_01638</name>
</gene>
<feature type="transmembrane region" description="Helical" evidence="1">
    <location>
        <begin position="279"/>
        <end position="302"/>
    </location>
</feature>
<dbReference type="InterPro" id="IPR037185">
    <property type="entry name" value="EmrE-like"/>
</dbReference>
<dbReference type="Pfam" id="PF00892">
    <property type="entry name" value="EamA"/>
    <property type="match status" value="1"/>
</dbReference>
<dbReference type="GeneID" id="41329631"/>
<feature type="transmembrane region" description="Helical" evidence="1">
    <location>
        <begin position="181"/>
        <end position="201"/>
    </location>
</feature>